<dbReference type="HOGENOM" id="CLU_024412_4_0_1"/>
<dbReference type="PANTHER" id="PTHR35596:SF1">
    <property type="entry name" value="MICROBIAL-TYPE PARG CATALYTIC DOMAIN-CONTAINING PROTEIN"/>
    <property type="match status" value="1"/>
</dbReference>
<dbReference type="PANTHER" id="PTHR35596">
    <property type="entry name" value="DUF2263 DOMAIN-CONTAINING PROTEIN"/>
    <property type="match status" value="1"/>
</dbReference>
<dbReference type="OrthoDB" id="9985428at2759"/>
<accession>F8NSC1</accession>
<dbReference type="KEGG" id="sla:SERLADRAFT_463494"/>
<name>F8NSC1_SERL9</name>
<dbReference type="AlphaFoldDB" id="F8NSC1"/>
<organism>
    <name type="scientific">Serpula lacrymans var. lacrymans (strain S7.9)</name>
    <name type="common">Dry rot fungus</name>
    <dbReference type="NCBI Taxonomy" id="578457"/>
    <lineage>
        <taxon>Eukaryota</taxon>
        <taxon>Fungi</taxon>
        <taxon>Dikarya</taxon>
        <taxon>Basidiomycota</taxon>
        <taxon>Agaricomycotina</taxon>
        <taxon>Agaricomycetes</taxon>
        <taxon>Agaricomycetidae</taxon>
        <taxon>Boletales</taxon>
        <taxon>Coniophorineae</taxon>
        <taxon>Serpulaceae</taxon>
        <taxon>Serpula</taxon>
    </lineage>
</organism>
<feature type="domain" description="Microbial-type PARG catalytic" evidence="1">
    <location>
        <begin position="26"/>
        <end position="189"/>
    </location>
</feature>
<dbReference type="Gene3D" id="3.40.220.10">
    <property type="entry name" value="Leucine Aminopeptidase, subunit E, domain 1"/>
    <property type="match status" value="1"/>
</dbReference>
<dbReference type="InterPro" id="IPR043472">
    <property type="entry name" value="Macro_dom-like"/>
</dbReference>
<dbReference type="InterPro" id="IPR012664">
    <property type="entry name" value="CHP02452"/>
</dbReference>
<dbReference type="RefSeq" id="XP_007316603.1">
    <property type="nucleotide sequence ID" value="XM_007316541.1"/>
</dbReference>
<gene>
    <name evidence="2" type="ORF">SERLADRAFT_463494</name>
</gene>
<dbReference type="EMBL" id="GL945432">
    <property type="protein sequence ID" value="EGO26430.1"/>
    <property type="molecule type" value="Genomic_DNA"/>
</dbReference>
<dbReference type="PIRSF" id="PIRSF014899">
    <property type="entry name" value="UCP014899"/>
    <property type="match status" value="1"/>
</dbReference>
<protein>
    <recommendedName>
        <fullName evidence="1">Microbial-type PARG catalytic domain-containing protein</fullName>
    </recommendedName>
</protein>
<dbReference type="SUPFAM" id="SSF52949">
    <property type="entry name" value="Macro domain-like"/>
    <property type="match status" value="1"/>
</dbReference>
<dbReference type="Pfam" id="PF10021">
    <property type="entry name" value="PARG_cat_microb"/>
    <property type="match status" value="1"/>
</dbReference>
<dbReference type="Proteomes" id="UP000008064">
    <property type="component" value="Unassembled WGS sequence"/>
</dbReference>
<evidence type="ECO:0000313" key="2">
    <source>
        <dbReference type="EMBL" id="EGO26430.1"/>
    </source>
</evidence>
<evidence type="ECO:0000259" key="1">
    <source>
        <dbReference type="Pfam" id="PF10021"/>
    </source>
</evidence>
<dbReference type="InterPro" id="IPR019261">
    <property type="entry name" value="PARG_cat_microbial"/>
</dbReference>
<sequence>MVSGIKLAKTANDDGDYREPNLKKIAETTLQAIERGSIVAANNVSHDLAAKVNFSNHNTRYYAPESLLSTWKKNLPRRVPNAPAKTTEIAILEVSTIDAARIFCNTLSSQSTSYGRIAVLNFASATHPGGGFLNGARAQEESIARASTLYPSLMVKTAQQFYTLHAADRKGGFYFHAMIFSPSIIVFRNDAGDWTEPFEIDVITSAAVNAGQVRKNLSGREDPRDIERKIEKVMRERMARILFLCEQQGAENLVLGSFGTGVFRNGVDVVAKIWADLLTVEGARFKGSFHRIIFAILGTDTFQTFKENFERHANKL</sequence>
<dbReference type="GeneID" id="18818568"/>
<proteinExistence type="predicted"/>
<dbReference type="NCBIfam" id="TIGR02452">
    <property type="entry name" value="TIGR02452 family protein"/>
    <property type="match status" value="1"/>
</dbReference>
<reference evidence="2" key="1">
    <citation type="submission" date="2011-04" db="EMBL/GenBank/DDBJ databases">
        <title>Evolution of plant cell wall degrading machinery underlies the functional diversity of forest fungi.</title>
        <authorList>
            <consortium name="US DOE Joint Genome Institute (JGI-PGF)"/>
            <person name="Eastwood D.C."/>
            <person name="Floudas D."/>
            <person name="Binder M."/>
            <person name="Majcherczyk A."/>
            <person name="Schneider P."/>
            <person name="Aerts A."/>
            <person name="Asiegbu F.O."/>
            <person name="Baker S.E."/>
            <person name="Barry K."/>
            <person name="Bendiksby M."/>
            <person name="Blumentritt M."/>
            <person name="Coutinho P.M."/>
            <person name="Cullen D."/>
            <person name="Cullen D."/>
            <person name="Gathman A."/>
            <person name="Goodell B."/>
            <person name="Henrissat B."/>
            <person name="Ihrmark K."/>
            <person name="Kauserud H."/>
            <person name="Kohler A."/>
            <person name="LaButti K."/>
            <person name="Lapidus A."/>
            <person name="Lavin J.L."/>
            <person name="Lee Y.-H."/>
            <person name="Lindquist E."/>
            <person name="Lilly W."/>
            <person name="Lucas S."/>
            <person name="Morin E."/>
            <person name="Murat C."/>
            <person name="Oguiza J.A."/>
            <person name="Park J."/>
            <person name="Pisabarro A.G."/>
            <person name="Riley R."/>
            <person name="Rosling A."/>
            <person name="Salamov A."/>
            <person name="Schmidt O."/>
            <person name="Schmutz J."/>
            <person name="Skrede I."/>
            <person name="Stenlid J."/>
            <person name="Wiebenga A."/>
            <person name="Xie X."/>
            <person name="Kues U."/>
            <person name="Hibbett D.S."/>
            <person name="Hoffmeister D."/>
            <person name="Hogberg N."/>
            <person name="Martin F."/>
            <person name="Grigoriev I.V."/>
            <person name="Watkinson S.C."/>
        </authorList>
    </citation>
    <scope>NUCLEOTIDE SEQUENCE</scope>
    <source>
        <strain evidence="2">S7.9</strain>
    </source>
</reference>